<reference evidence="2" key="1">
    <citation type="journal article" date="2022" name="Mol. Ecol. Resour.">
        <title>The genomes of chicory, endive, great burdock and yacon provide insights into Asteraceae palaeo-polyploidization history and plant inulin production.</title>
        <authorList>
            <person name="Fan W."/>
            <person name="Wang S."/>
            <person name="Wang H."/>
            <person name="Wang A."/>
            <person name="Jiang F."/>
            <person name="Liu H."/>
            <person name="Zhao H."/>
            <person name="Xu D."/>
            <person name="Zhang Y."/>
        </authorList>
    </citation>
    <scope>NUCLEOTIDE SEQUENCE [LARGE SCALE GENOMIC DNA]</scope>
    <source>
        <strain evidence="2">cv. Niubang</strain>
    </source>
</reference>
<protein>
    <submittedName>
        <fullName evidence="1">Uncharacterized protein</fullName>
    </submittedName>
</protein>
<keyword evidence="2" id="KW-1185">Reference proteome</keyword>
<reference evidence="1 2" key="2">
    <citation type="journal article" date="2022" name="Mol. Ecol. Resour.">
        <title>The genomes of chicory, endive, great burdock and yacon provide insights into Asteraceae paleo-polyploidization history and plant inulin production.</title>
        <authorList>
            <person name="Fan W."/>
            <person name="Wang S."/>
            <person name="Wang H."/>
            <person name="Wang A."/>
            <person name="Jiang F."/>
            <person name="Liu H."/>
            <person name="Zhao H."/>
            <person name="Xu D."/>
            <person name="Zhang Y."/>
        </authorList>
    </citation>
    <scope>NUCLEOTIDE SEQUENCE [LARGE SCALE GENOMIC DNA]</scope>
    <source>
        <strain evidence="2">cv. Niubang</strain>
    </source>
</reference>
<evidence type="ECO:0000313" key="1">
    <source>
        <dbReference type="EMBL" id="KAI3758265.1"/>
    </source>
</evidence>
<name>A0ACB9EHH8_ARCLA</name>
<organism evidence="1 2">
    <name type="scientific">Arctium lappa</name>
    <name type="common">Greater burdock</name>
    <name type="synonym">Lappa major</name>
    <dbReference type="NCBI Taxonomy" id="4217"/>
    <lineage>
        <taxon>Eukaryota</taxon>
        <taxon>Viridiplantae</taxon>
        <taxon>Streptophyta</taxon>
        <taxon>Embryophyta</taxon>
        <taxon>Tracheophyta</taxon>
        <taxon>Spermatophyta</taxon>
        <taxon>Magnoliopsida</taxon>
        <taxon>eudicotyledons</taxon>
        <taxon>Gunneridae</taxon>
        <taxon>Pentapetalae</taxon>
        <taxon>asterids</taxon>
        <taxon>campanulids</taxon>
        <taxon>Asterales</taxon>
        <taxon>Asteraceae</taxon>
        <taxon>Carduoideae</taxon>
        <taxon>Cardueae</taxon>
        <taxon>Arctiinae</taxon>
        <taxon>Arctium</taxon>
    </lineage>
</organism>
<proteinExistence type="predicted"/>
<accession>A0ACB9EHH8</accession>
<evidence type="ECO:0000313" key="2">
    <source>
        <dbReference type="Proteomes" id="UP001055879"/>
    </source>
</evidence>
<dbReference type="EMBL" id="CM042048">
    <property type="protein sequence ID" value="KAI3758265.1"/>
    <property type="molecule type" value="Genomic_DNA"/>
</dbReference>
<gene>
    <name evidence="1" type="ORF">L6452_05821</name>
</gene>
<comment type="caution">
    <text evidence="1">The sequence shown here is derived from an EMBL/GenBank/DDBJ whole genome shotgun (WGS) entry which is preliminary data.</text>
</comment>
<dbReference type="Proteomes" id="UP001055879">
    <property type="component" value="Linkage Group LG02"/>
</dbReference>
<sequence>MGTLGLQEPGVESRTVPSWAALEPNSHESQEDIRPGLGVVCARGSKGLIRDLGSWEILKKKSSLGEYRSQGGYPSRCRSCLCVTFPPGRTWVVLLPRDRKRCRGGGADFWVARTLSGISRLFCHGNSRL</sequence>